<dbReference type="EMBL" id="JAUUCC010000018">
    <property type="protein sequence ID" value="MEE2050695.1"/>
    <property type="molecule type" value="Genomic_DNA"/>
</dbReference>
<gene>
    <name evidence="1" type="ORF">Q8A49_09310</name>
</gene>
<protein>
    <recommendedName>
        <fullName evidence="3">DUF1579 domain-containing protein</fullName>
    </recommendedName>
</protein>
<dbReference type="RefSeq" id="WP_330157889.1">
    <property type="nucleotide sequence ID" value="NZ_BAAAJA010000008.1"/>
</dbReference>
<accession>A0ABU7KN21</accession>
<dbReference type="Proteomes" id="UP001348641">
    <property type="component" value="Unassembled WGS sequence"/>
</dbReference>
<proteinExistence type="predicted"/>
<sequence>MNAYAQDPAGPDAALAALDRLVGVWRVTGGAEGTVVYRWLEGRHFLLQDVDLVQDGTRVVGLEVIGRERVFGAERPGEDIRSRFYDSLGNTFDYVYELAGDTLAIWAGEKGSSTRYTGAFSADGSTVTGPWTYPGGGGYDSTMVRTG</sequence>
<name>A0ABU7KN21_9ACTN</name>
<comment type="caution">
    <text evidence="1">The sequence shown here is derived from an EMBL/GenBank/DDBJ whole genome shotgun (WGS) entry which is preliminary data.</text>
</comment>
<evidence type="ECO:0008006" key="3">
    <source>
        <dbReference type="Google" id="ProtNLM"/>
    </source>
</evidence>
<reference evidence="1 2" key="1">
    <citation type="submission" date="2023-07" db="EMBL/GenBank/DDBJ databases">
        <authorList>
            <person name="Girao M."/>
            <person name="Carvalho M.F."/>
        </authorList>
    </citation>
    <scope>NUCLEOTIDE SEQUENCE [LARGE SCALE GENOMIC DNA]</scope>
    <source>
        <strain evidence="1 2">66/93</strain>
    </source>
</reference>
<evidence type="ECO:0000313" key="2">
    <source>
        <dbReference type="Proteomes" id="UP001348641"/>
    </source>
</evidence>
<evidence type="ECO:0000313" key="1">
    <source>
        <dbReference type="EMBL" id="MEE2050695.1"/>
    </source>
</evidence>
<organism evidence="1 2">
    <name type="scientific">Nocardiopsis tropica</name>
    <dbReference type="NCBI Taxonomy" id="109330"/>
    <lineage>
        <taxon>Bacteria</taxon>
        <taxon>Bacillati</taxon>
        <taxon>Actinomycetota</taxon>
        <taxon>Actinomycetes</taxon>
        <taxon>Streptosporangiales</taxon>
        <taxon>Nocardiopsidaceae</taxon>
        <taxon>Nocardiopsis</taxon>
    </lineage>
</organism>